<keyword evidence="2" id="KW-0255">Endonuclease</keyword>
<keyword evidence="3" id="KW-1185">Reference proteome</keyword>
<keyword evidence="2" id="KW-0378">Hydrolase</keyword>
<accession>A0ABZ0QLP0</accession>
<dbReference type="GO" id="GO:0004519">
    <property type="term" value="F:endonuclease activity"/>
    <property type="evidence" value="ECO:0007669"/>
    <property type="project" value="UniProtKB-KW"/>
</dbReference>
<sequence>MKFFVAVTDNDWFDFLAARRPEEVNFWRPGGRGEFRAIQPNELVLFKLHSPRNFIAGGGFFVRHSFLPVSIAWKVFGLANGVESHEALLRKVQRYRSRKEPERDPVIGCLVLASPFFWPPDEWIRLPPDWHPNIVQGKTYDTSTPIGRRLYEAVMERMNRMAIYDAELVKEGEPESPRYGKEQIIRPRLGQGAFRVVVMEAYRRRCAVTGAKVLPVLDAAHIKPFSANGPNVVNNGLFLRQDLHTLFDRGYITIDRDYRVVVSRRLKEDFDNGQEYYVYHGKPLTVLPKADERPHESFIEWHNEHVFLA</sequence>
<keyword evidence="2" id="KW-0540">Nuclease</keyword>
<reference evidence="2 3" key="1">
    <citation type="submission" date="2023-08" db="EMBL/GenBank/DDBJ databases">
        <title>Genome sequence of Thermaerobacter compostii strain Ins1, a spore-forming filamentous bacterium isolated from a deep geothermal reservoir.</title>
        <authorList>
            <person name="Bregnard D."/>
            <person name="Gonzalez D."/>
            <person name="Junier P."/>
        </authorList>
    </citation>
    <scope>NUCLEOTIDE SEQUENCE [LARGE SCALE GENOMIC DNA]</scope>
    <source>
        <strain evidence="2 3">Ins1</strain>
    </source>
</reference>
<gene>
    <name evidence="2" type="ORF">Q5761_08470</name>
</gene>
<evidence type="ECO:0000313" key="2">
    <source>
        <dbReference type="EMBL" id="WPD18402.1"/>
    </source>
</evidence>
<dbReference type="Proteomes" id="UP001304683">
    <property type="component" value="Chromosome"/>
</dbReference>
<dbReference type="Pfam" id="PF13391">
    <property type="entry name" value="HNH_2"/>
    <property type="match status" value="1"/>
</dbReference>
<dbReference type="InterPro" id="IPR003615">
    <property type="entry name" value="HNH_nuc"/>
</dbReference>
<organism evidence="2 3">
    <name type="scientific">Thermaerobacter composti</name>
    <dbReference type="NCBI Taxonomy" id="554949"/>
    <lineage>
        <taxon>Bacteria</taxon>
        <taxon>Bacillati</taxon>
        <taxon>Bacillota</taxon>
        <taxon>Clostridia</taxon>
        <taxon>Eubacteriales</taxon>
        <taxon>Clostridiales Family XVII. Incertae Sedis</taxon>
        <taxon>Thermaerobacter</taxon>
    </lineage>
</organism>
<feature type="domain" description="HNH nuclease" evidence="1">
    <location>
        <begin position="206"/>
        <end position="255"/>
    </location>
</feature>
<evidence type="ECO:0000313" key="3">
    <source>
        <dbReference type="Proteomes" id="UP001304683"/>
    </source>
</evidence>
<proteinExistence type="predicted"/>
<protein>
    <submittedName>
        <fullName evidence="2">HNH endonuclease</fullName>
    </submittedName>
</protein>
<dbReference type="RefSeq" id="WP_318750243.1">
    <property type="nucleotide sequence ID" value="NZ_CP132508.1"/>
</dbReference>
<name>A0ABZ0QLP0_9FIRM</name>
<dbReference type="EMBL" id="CP132508">
    <property type="protein sequence ID" value="WPD18402.1"/>
    <property type="molecule type" value="Genomic_DNA"/>
</dbReference>
<evidence type="ECO:0000259" key="1">
    <source>
        <dbReference type="Pfam" id="PF13391"/>
    </source>
</evidence>